<evidence type="ECO:0000256" key="1">
    <source>
        <dbReference type="SAM" id="MobiDB-lite"/>
    </source>
</evidence>
<dbReference type="Proteomes" id="UP000324800">
    <property type="component" value="Unassembled WGS sequence"/>
</dbReference>
<feature type="non-terminal residue" evidence="2">
    <location>
        <position position="1"/>
    </location>
</feature>
<dbReference type="EMBL" id="SNRW01034676">
    <property type="protein sequence ID" value="KAA6355400.1"/>
    <property type="molecule type" value="Genomic_DNA"/>
</dbReference>
<feature type="compositionally biased region" description="Polar residues" evidence="1">
    <location>
        <begin position="1"/>
        <end position="28"/>
    </location>
</feature>
<feature type="compositionally biased region" description="Polar residues" evidence="1">
    <location>
        <begin position="35"/>
        <end position="51"/>
    </location>
</feature>
<evidence type="ECO:0000313" key="2">
    <source>
        <dbReference type="EMBL" id="KAA6355400.1"/>
    </source>
</evidence>
<proteinExistence type="predicted"/>
<organism evidence="2 3">
    <name type="scientific">Streblomastix strix</name>
    <dbReference type="NCBI Taxonomy" id="222440"/>
    <lineage>
        <taxon>Eukaryota</taxon>
        <taxon>Metamonada</taxon>
        <taxon>Preaxostyla</taxon>
        <taxon>Oxymonadida</taxon>
        <taxon>Streblomastigidae</taxon>
        <taxon>Streblomastix</taxon>
    </lineage>
</organism>
<accession>A0A5J4TCW3</accession>
<sequence length="51" mass="5348">LQNQGEYPSLKISSEPETSISDDQSSSVERGAYESLQSGSLSKAVSIAATN</sequence>
<feature type="region of interest" description="Disordered" evidence="1">
    <location>
        <begin position="1"/>
        <end position="51"/>
    </location>
</feature>
<dbReference type="AlphaFoldDB" id="A0A5J4TCW3"/>
<comment type="caution">
    <text evidence="2">The sequence shown here is derived from an EMBL/GenBank/DDBJ whole genome shotgun (WGS) entry which is preliminary data.</text>
</comment>
<protein>
    <submittedName>
        <fullName evidence="2">Uncharacterized protein</fullName>
    </submittedName>
</protein>
<name>A0A5J4TCW3_9EUKA</name>
<evidence type="ECO:0000313" key="3">
    <source>
        <dbReference type="Proteomes" id="UP000324800"/>
    </source>
</evidence>
<reference evidence="2 3" key="1">
    <citation type="submission" date="2019-03" db="EMBL/GenBank/DDBJ databases">
        <title>Single cell metagenomics reveals metabolic interactions within the superorganism composed of flagellate Streblomastix strix and complex community of Bacteroidetes bacteria on its surface.</title>
        <authorList>
            <person name="Treitli S.C."/>
            <person name="Kolisko M."/>
            <person name="Husnik F."/>
            <person name="Keeling P."/>
            <person name="Hampl V."/>
        </authorList>
    </citation>
    <scope>NUCLEOTIDE SEQUENCE [LARGE SCALE GENOMIC DNA]</scope>
    <source>
        <strain evidence="2">ST1C</strain>
    </source>
</reference>
<gene>
    <name evidence="2" type="ORF">EZS28_049073</name>
</gene>